<organism evidence="1 2">
    <name type="scientific">Acetobacter aceti</name>
    <dbReference type="NCBI Taxonomy" id="435"/>
    <lineage>
        <taxon>Bacteria</taxon>
        <taxon>Pseudomonadati</taxon>
        <taxon>Pseudomonadota</taxon>
        <taxon>Alphaproteobacteria</taxon>
        <taxon>Acetobacterales</taxon>
        <taxon>Acetobacteraceae</taxon>
        <taxon>Acetobacter</taxon>
        <taxon>Acetobacter subgen. Acetobacter</taxon>
    </lineage>
</organism>
<proteinExistence type="predicted"/>
<dbReference type="AlphaFoldDB" id="A0A6S6PN27"/>
<sequence length="73" mass="7857">MNGAFVTVLVPLSAVSAVSDILHDKSMEQARWVVLDEKLQPLEQDVIHANSQDAERIVGELADRHAAGPAKPA</sequence>
<protein>
    <submittedName>
        <fullName evidence="1">Uncharacterized protein</fullName>
    </submittedName>
</protein>
<dbReference type="EMBL" id="AP023326">
    <property type="protein sequence ID" value="BCI68733.1"/>
    <property type="molecule type" value="Genomic_DNA"/>
</dbReference>
<name>A0A6S6PN27_ACEAC</name>
<accession>A0A6S6PN27</accession>
<dbReference type="Proteomes" id="UP000515220">
    <property type="component" value="Chromosome"/>
</dbReference>
<dbReference type="RefSeq" id="WP_197974780.1">
    <property type="nucleotide sequence ID" value="NZ_AP023326.1"/>
</dbReference>
<evidence type="ECO:0000313" key="2">
    <source>
        <dbReference type="Proteomes" id="UP000515220"/>
    </source>
</evidence>
<gene>
    <name evidence="1" type="ORF">AAJCM20276_33570</name>
</gene>
<reference evidence="1 2" key="1">
    <citation type="submission" date="2020-07" db="EMBL/GenBank/DDBJ databases">
        <title>Complete Genome Sequence of an acetic acid bacterium, Acetobacter aceti JCM20276.</title>
        <authorList>
            <person name="Hirose Y."/>
            <person name="Mihara H."/>
        </authorList>
    </citation>
    <scope>NUCLEOTIDE SEQUENCE [LARGE SCALE GENOMIC DNA]</scope>
    <source>
        <strain evidence="1 2">JCM20276</strain>
    </source>
</reference>
<evidence type="ECO:0000313" key="1">
    <source>
        <dbReference type="EMBL" id="BCI68733.1"/>
    </source>
</evidence>